<protein>
    <recommendedName>
        <fullName evidence="4">Periplasmic binding protein domain-containing protein</fullName>
    </recommendedName>
</protein>
<organism evidence="5 6">
    <name type="scientific">Rhizobium grahamii</name>
    <dbReference type="NCBI Taxonomy" id="1120045"/>
    <lineage>
        <taxon>Bacteria</taxon>
        <taxon>Pseudomonadati</taxon>
        <taxon>Pseudomonadota</taxon>
        <taxon>Alphaproteobacteria</taxon>
        <taxon>Hyphomicrobiales</taxon>
        <taxon>Rhizobiaceae</taxon>
        <taxon>Rhizobium/Agrobacterium group</taxon>
        <taxon>Rhizobium</taxon>
    </lineage>
</organism>
<keyword evidence="3" id="KW-0732">Signal</keyword>
<evidence type="ECO:0000313" key="5">
    <source>
        <dbReference type="EMBL" id="RDJ03543.1"/>
    </source>
</evidence>
<gene>
    <name evidence="5" type="ORF">B5K06_29525</name>
</gene>
<dbReference type="Pfam" id="PF13407">
    <property type="entry name" value="Peripla_BP_4"/>
    <property type="match status" value="1"/>
</dbReference>
<dbReference type="PANTHER" id="PTHR46847:SF1">
    <property type="entry name" value="D-ALLOSE-BINDING PERIPLASMIC PROTEIN-RELATED"/>
    <property type="match status" value="1"/>
</dbReference>
<evidence type="ECO:0000256" key="2">
    <source>
        <dbReference type="ARBA" id="ARBA00007639"/>
    </source>
</evidence>
<proteinExistence type="inferred from homology"/>
<dbReference type="Proteomes" id="UP000254939">
    <property type="component" value="Unassembled WGS sequence"/>
</dbReference>
<dbReference type="Gene3D" id="3.40.50.2300">
    <property type="match status" value="1"/>
</dbReference>
<dbReference type="AlphaFoldDB" id="A0A370KFZ3"/>
<evidence type="ECO:0000256" key="3">
    <source>
        <dbReference type="ARBA" id="ARBA00022729"/>
    </source>
</evidence>
<dbReference type="GO" id="GO:0030313">
    <property type="term" value="C:cell envelope"/>
    <property type="evidence" value="ECO:0007669"/>
    <property type="project" value="UniProtKB-SubCell"/>
</dbReference>
<comment type="similarity">
    <text evidence="2">Belongs to the bacterial solute-binding protein 2 family.</text>
</comment>
<sequence>MISAGASLGLSPDQLIAATGDGKGKTVEYITFGLQFEYQVALVDDIKAAADKAGVKLNIIDGKGDPTLQVTQVLDAVTKQPDAILINPVVSTLLVAGVKRANKANIPVFIMENAPREGKYSATLISTTWLAVPWGQDV</sequence>
<accession>A0A370KFZ3</accession>
<dbReference type="PANTHER" id="PTHR46847">
    <property type="entry name" value="D-ALLOSE-BINDING PERIPLASMIC PROTEIN-RELATED"/>
    <property type="match status" value="1"/>
</dbReference>
<dbReference type="GO" id="GO:0030246">
    <property type="term" value="F:carbohydrate binding"/>
    <property type="evidence" value="ECO:0007669"/>
    <property type="project" value="UniProtKB-ARBA"/>
</dbReference>
<evidence type="ECO:0000313" key="6">
    <source>
        <dbReference type="Proteomes" id="UP000254939"/>
    </source>
</evidence>
<comment type="caution">
    <text evidence="5">The sequence shown here is derived from an EMBL/GenBank/DDBJ whole genome shotgun (WGS) entry which is preliminary data.</text>
</comment>
<dbReference type="InterPro" id="IPR028082">
    <property type="entry name" value="Peripla_BP_I"/>
</dbReference>
<comment type="subcellular location">
    <subcellularLocation>
        <location evidence="1">Cell envelope</location>
    </subcellularLocation>
</comment>
<evidence type="ECO:0000259" key="4">
    <source>
        <dbReference type="Pfam" id="PF13407"/>
    </source>
</evidence>
<name>A0A370KFZ3_9HYPH</name>
<feature type="domain" description="Periplasmic binding protein" evidence="4">
    <location>
        <begin position="37"/>
        <end position="119"/>
    </location>
</feature>
<dbReference type="InterPro" id="IPR025997">
    <property type="entry name" value="SBP_2_dom"/>
</dbReference>
<evidence type="ECO:0000256" key="1">
    <source>
        <dbReference type="ARBA" id="ARBA00004196"/>
    </source>
</evidence>
<dbReference type="SUPFAM" id="SSF53822">
    <property type="entry name" value="Periplasmic binding protein-like I"/>
    <property type="match status" value="1"/>
</dbReference>
<reference evidence="5 6" key="1">
    <citation type="submission" date="2017-03" db="EMBL/GenBank/DDBJ databases">
        <title>Genome analysis of Rhizobial strains effectives or ineffectives for nitrogen fixation isolated from bean seeds.</title>
        <authorList>
            <person name="Peralta H."/>
            <person name="Aguilar-Vera A."/>
            <person name="Mora Y."/>
            <person name="Vargas-Lagunas C."/>
            <person name="Girard L."/>
            <person name="Mora J."/>
        </authorList>
    </citation>
    <scope>NUCLEOTIDE SEQUENCE [LARGE SCALE GENOMIC DNA]</scope>
    <source>
        <strain evidence="5 6">CCGM3</strain>
    </source>
</reference>
<dbReference type="EMBL" id="NAAC01000042">
    <property type="protein sequence ID" value="RDJ03543.1"/>
    <property type="molecule type" value="Genomic_DNA"/>
</dbReference>
<dbReference type="OrthoDB" id="9804917at2"/>